<sequence>MEKGNQKICKKMLLIMMAGTFLSPTQFFILSICYYFLLVIKLKGKVVFPRVPGLRLYVCVIAYTTLVGFFLYTTRNVIRDLYYILPTVLWIFIGASESAQNPEMDIKKTIFLYGTFITLKNFLFFIGKGSLDFNNLRLVFGLNVYDLGFILPISAICVFLHKEVYVGEKIDRMIVVLMTLNVVLSLGRIAILQPMIIFTVLLFMEGREAENQTKIKKVVKLFFSITVALVVVFYIMPDSIKSPLMDKVLNSFDEVDSSQKITSVGSAMNNWRAYEIQSAKEQWKGEWVISQLFGEGMGKGVEIQYVPYSWAGVVDGNEIPLLHNGFYTMLIKGGIIGVAALLWLFMGNAKKGLYMVKHRADKVYSNILVAISVAAVANTYVVRGPIQQGAFLTWALLIGWINRKEKNNGRVFQGKV</sequence>
<feature type="transmembrane region" description="Helical" evidence="5">
    <location>
        <begin position="12"/>
        <end position="42"/>
    </location>
</feature>
<accession>A0A380LJU2</accession>
<feature type="transmembrane region" description="Helical" evidence="5">
    <location>
        <begin position="218"/>
        <end position="236"/>
    </location>
</feature>
<comment type="subcellular location">
    <subcellularLocation>
        <location evidence="1">Membrane</location>
        <topology evidence="1">Multi-pass membrane protein</topology>
    </subcellularLocation>
</comment>
<dbReference type="GO" id="GO:0016874">
    <property type="term" value="F:ligase activity"/>
    <property type="evidence" value="ECO:0007669"/>
    <property type="project" value="UniProtKB-KW"/>
</dbReference>
<name>A0A380LJU2_9FIRM</name>
<keyword evidence="8" id="KW-1185">Reference proteome</keyword>
<dbReference type="RefSeq" id="WP_022789688.1">
    <property type="nucleotide sequence ID" value="NZ_UHFX01000003.1"/>
</dbReference>
<reference evidence="7 8" key="1">
    <citation type="submission" date="2018-06" db="EMBL/GenBank/DDBJ databases">
        <authorList>
            <consortium name="Pathogen Informatics"/>
            <person name="Doyle S."/>
        </authorList>
    </citation>
    <scope>NUCLEOTIDE SEQUENCE [LARGE SCALE GENOMIC DNA]</scope>
    <source>
        <strain evidence="7 8">NCTC11087</strain>
    </source>
</reference>
<feature type="transmembrane region" description="Helical" evidence="5">
    <location>
        <begin position="363"/>
        <end position="380"/>
    </location>
</feature>
<feature type="domain" description="O-antigen ligase-related" evidence="6">
    <location>
        <begin position="174"/>
        <end position="341"/>
    </location>
</feature>
<dbReference type="EMBL" id="UHFX01000003">
    <property type="protein sequence ID" value="SUO03465.1"/>
    <property type="molecule type" value="Genomic_DNA"/>
</dbReference>
<evidence type="ECO:0000256" key="4">
    <source>
        <dbReference type="ARBA" id="ARBA00023136"/>
    </source>
</evidence>
<dbReference type="Pfam" id="PF04932">
    <property type="entry name" value="Wzy_C"/>
    <property type="match status" value="1"/>
</dbReference>
<gene>
    <name evidence="7" type="ORF">NCTC11087_00327</name>
</gene>
<evidence type="ECO:0000256" key="5">
    <source>
        <dbReference type="SAM" id="Phobius"/>
    </source>
</evidence>
<protein>
    <submittedName>
        <fullName evidence="7">Lipid A core - O-antigen ligase and related enzymes</fullName>
    </submittedName>
</protein>
<feature type="transmembrane region" description="Helical" evidence="5">
    <location>
        <begin position="110"/>
        <end position="126"/>
    </location>
</feature>
<feature type="transmembrane region" description="Helical" evidence="5">
    <location>
        <begin position="325"/>
        <end position="343"/>
    </location>
</feature>
<dbReference type="AlphaFoldDB" id="A0A380LJU2"/>
<dbReference type="InterPro" id="IPR007016">
    <property type="entry name" value="O-antigen_ligase-rel_domated"/>
</dbReference>
<proteinExistence type="predicted"/>
<keyword evidence="2 5" id="KW-0812">Transmembrane</keyword>
<feature type="transmembrane region" description="Helical" evidence="5">
    <location>
        <begin position="138"/>
        <end position="161"/>
    </location>
</feature>
<evidence type="ECO:0000313" key="7">
    <source>
        <dbReference type="EMBL" id="SUO03465.1"/>
    </source>
</evidence>
<dbReference type="OrthoDB" id="2088463at2"/>
<dbReference type="Proteomes" id="UP000255523">
    <property type="component" value="Unassembled WGS sequence"/>
</dbReference>
<evidence type="ECO:0000256" key="2">
    <source>
        <dbReference type="ARBA" id="ARBA00022692"/>
    </source>
</evidence>
<evidence type="ECO:0000313" key="8">
    <source>
        <dbReference type="Proteomes" id="UP000255523"/>
    </source>
</evidence>
<feature type="transmembrane region" description="Helical" evidence="5">
    <location>
        <begin position="386"/>
        <end position="402"/>
    </location>
</feature>
<feature type="transmembrane region" description="Helical" evidence="5">
    <location>
        <begin position="81"/>
        <end position="98"/>
    </location>
</feature>
<keyword evidence="7" id="KW-0436">Ligase</keyword>
<evidence type="ECO:0000259" key="6">
    <source>
        <dbReference type="Pfam" id="PF04932"/>
    </source>
</evidence>
<dbReference type="GeneID" id="77461318"/>
<keyword evidence="3 5" id="KW-1133">Transmembrane helix</keyword>
<evidence type="ECO:0000256" key="3">
    <source>
        <dbReference type="ARBA" id="ARBA00022989"/>
    </source>
</evidence>
<organism evidence="7 8">
    <name type="scientific">Faecalicoccus pleomorphus</name>
    <dbReference type="NCBI Taxonomy" id="1323"/>
    <lineage>
        <taxon>Bacteria</taxon>
        <taxon>Bacillati</taxon>
        <taxon>Bacillota</taxon>
        <taxon>Erysipelotrichia</taxon>
        <taxon>Erysipelotrichales</taxon>
        <taxon>Erysipelotrichaceae</taxon>
        <taxon>Faecalicoccus</taxon>
    </lineage>
</organism>
<evidence type="ECO:0000256" key="1">
    <source>
        <dbReference type="ARBA" id="ARBA00004141"/>
    </source>
</evidence>
<feature type="transmembrane region" description="Helical" evidence="5">
    <location>
        <begin position="54"/>
        <end position="74"/>
    </location>
</feature>
<feature type="transmembrane region" description="Helical" evidence="5">
    <location>
        <begin position="173"/>
        <end position="206"/>
    </location>
</feature>
<keyword evidence="4 5" id="KW-0472">Membrane</keyword>